<organism evidence="8 9">
    <name type="scientific">Paracoccus onubensis</name>
    <dbReference type="NCBI Taxonomy" id="1675788"/>
    <lineage>
        <taxon>Bacteria</taxon>
        <taxon>Pseudomonadati</taxon>
        <taxon>Pseudomonadota</taxon>
        <taxon>Alphaproteobacteria</taxon>
        <taxon>Rhodobacterales</taxon>
        <taxon>Paracoccaceae</taxon>
        <taxon>Paracoccus</taxon>
    </lineage>
</organism>
<dbReference type="InterPro" id="IPR036390">
    <property type="entry name" value="WH_DNA-bd_sf"/>
</dbReference>
<dbReference type="SUPFAM" id="SSF46785">
    <property type="entry name" value="Winged helix' DNA-binding domain"/>
    <property type="match status" value="1"/>
</dbReference>
<dbReference type="PROSITE" id="PS50949">
    <property type="entry name" value="HTH_GNTR"/>
    <property type="match status" value="1"/>
</dbReference>
<dbReference type="Gene3D" id="1.10.10.10">
    <property type="entry name" value="Winged helix-like DNA-binding domain superfamily/Winged helix DNA-binding domain"/>
    <property type="match status" value="1"/>
</dbReference>
<comment type="similarity">
    <text evidence="1">In the C-terminal section; belongs to the class-I pyridoxal-phosphate-dependent aminotransferase family.</text>
</comment>
<evidence type="ECO:0000256" key="6">
    <source>
        <dbReference type="SAM" id="MobiDB-lite"/>
    </source>
</evidence>
<evidence type="ECO:0000256" key="3">
    <source>
        <dbReference type="ARBA" id="ARBA00023015"/>
    </source>
</evidence>
<comment type="caution">
    <text evidence="8">The sequence shown here is derived from an EMBL/GenBank/DDBJ whole genome shotgun (WGS) entry which is preliminary data.</text>
</comment>
<dbReference type="GO" id="GO:0030170">
    <property type="term" value="F:pyridoxal phosphate binding"/>
    <property type="evidence" value="ECO:0007669"/>
    <property type="project" value="InterPro"/>
</dbReference>
<feature type="region of interest" description="Disordered" evidence="6">
    <location>
        <begin position="109"/>
        <end position="152"/>
    </location>
</feature>
<keyword evidence="5" id="KW-0804">Transcription</keyword>
<dbReference type="Pfam" id="PF00392">
    <property type="entry name" value="GntR"/>
    <property type="match status" value="1"/>
</dbReference>
<protein>
    <submittedName>
        <fullName evidence="8">PLP-dependent aminotransferase family protein</fullName>
    </submittedName>
</protein>
<proteinExistence type="inferred from homology"/>
<name>A0A418SNL3_9RHOB</name>
<keyword evidence="2" id="KW-0663">Pyridoxal phosphate</keyword>
<feature type="compositionally biased region" description="Low complexity" evidence="6">
    <location>
        <begin position="109"/>
        <end position="118"/>
    </location>
</feature>
<evidence type="ECO:0000256" key="5">
    <source>
        <dbReference type="ARBA" id="ARBA00023163"/>
    </source>
</evidence>
<dbReference type="SUPFAM" id="SSF53383">
    <property type="entry name" value="PLP-dependent transferases"/>
    <property type="match status" value="1"/>
</dbReference>
<gene>
    <name evidence="8" type="ORF">D3P04_19315</name>
</gene>
<keyword evidence="9" id="KW-1185">Reference proteome</keyword>
<evidence type="ECO:0000259" key="7">
    <source>
        <dbReference type="PROSITE" id="PS50949"/>
    </source>
</evidence>
<dbReference type="Gene3D" id="3.40.640.10">
    <property type="entry name" value="Type I PLP-dependent aspartate aminotransferase-like (Major domain)"/>
    <property type="match status" value="1"/>
</dbReference>
<evidence type="ECO:0000256" key="4">
    <source>
        <dbReference type="ARBA" id="ARBA00023125"/>
    </source>
</evidence>
<feature type="domain" description="HTH gntR-type" evidence="7">
    <location>
        <begin position="44"/>
        <end position="113"/>
    </location>
</feature>
<evidence type="ECO:0000313" key="8">
    <source>
        <dbReference type="EMBL" id="RJE82523.1"/>
    </source>
</evidence>
<dbReference type="Pfam" id="PF00155">
    <property type="entry name" value="Aminotran_1_2"/>
    <property type="match status" value="1"/>
</dbReference>
<dbReference type="PRINTS" id="PR00035">
    <property type="entry name" value="HTHGNTR"/>
</dbReference>
<keyword evidence="8" id="KW-0032">Aminotransferase</keyword>
<dbReference type="PANTHER" id="PTHR46577:SF1">
    <property type="entry name" value="HTH-TYPE TRANSCRIPTIONAL REGULATORY PROTEIN GABR"/>
    <property type="match status" value="1"/>
</dbReference>
<evidence type="ECO:0000256" key="2">
    <source>
        <dbReference type="ARBA" id="ARBA00022898"/>
    </source>
</evidence>
<keyword evidence="3" id="KW-0805">Transcription regulation</keyword>
<dbReference type="AlphaFoldDB" id="A0A418SNL3"/>
<dbReference type="PANTHER" id="PTHR46577">
    <property type="entry name" value="HTH-TYPE TRANSCRIPTIONAL REGULATORY PROTEIN GABR"/>
    <property type="match status" value="1"/>
</dbReference>
<dbReference type="InterPro" id="IPR051446">
    <property type="entry name" value="HTH_trans_reg/aminotransferase"/>
</dbReference>
<accession>A0A418SNL3</accession>
<dbReference type="GO" id="GO:0008483">
    <property type="term" value="F:transaminase activity"/>
    <property type="evidence" value="ECO:0007669"/>
    <property type="project" value="UniProtKB-KW"/>
</dbReference>
<reference evidence="9" key="1">
    <citation type="submission" date="2018-09" db="EMBL/GenBank/DDBJ databases">
        <title>Acidovorax cavernicola nov. sp. isolated from Gruta de las Maravillas (Aracena, Spain).</title>
        <authorList>
            <person name="Jurado V."/>
            <person name="Gutierrez-Patricio S."/>
            <person name="Gonzalez-Pimentel J.L."/>
            <person name="Miller A.Z."/>
            <person name="Laiz L."/>
            <person name="Saiz-Jimenez C."/>
        </authorList>
    </citation>
    <scope>NUCLEOTIDE SEQUENCE [LARGE SCALE GENOMIC DNA]</scope>
    <source>
        <strain evidence="9">1011MAR3C25</strain>
    </source>
</reference>
<dbReference type="Proteomes" id="UP000284202">
    <property type="component" value="Unassembled WGS sequence"/>
</dbReference>
<dbReference type="OrthoDB" id="9808770at2"/>
<dbReference type="GO" id="GO:0003700">
    <property type="term" value="F:DNA-binding transcription factor activity"/>
    <property type="evidence" value="ECO:0007669"/>
    <property type="project" value="InterPro"/>
</dbReference>
<dbReference type="CDD" id="cd07377">
    <property type="entry name" value="WHTH_GntR"/>
    <property type="match status" value="1"/>
</dbReference>
<dbReference type="GO" id="GO:0003677">
    <property type="term" value="F:DNA binding"/>
    <property type="evidence" value="ECO:0007669"/>
    <property type="project" value="UniProtKB-KW"/>
</dbReference>
<dbReference type="CDD" id="cd00609">
    <property type="entry name" value="AAT_like"/>
    <property type="match status" value="1"/>
</dbReference>
<keyword evidence="8" id="KW-0808">Transferase</keyword>
<evidence type="ECO:0000256" key="1">
    <source>
        <dbReference type="ARBA" id="ARBA00005384"/>
    </source>
</evidence>
<dbReference type="InterPro" id="IPR036388">
    <property type="entry name" value="WH-like_DNA-bd_sf"/>
</dbReference>
<dbReference type="InterPro" id="IPR000524">
    <property type="entry name" value="Tscrpt_reg_HTH_GntR"/>
</dbReference>
<evidence type="ECO:0000313" key="9">
    <source>
        <dbReference type="Proteomes" id="UP000284202"/>
    </source>
</evidence>
<sequence>MVFPFLTCHAYAGLTGFTKYPVLMKFMKPVLLTTLTRPDSGEAEPLPLQIRRDLLAAIREGRLTHGAKLPSSRAAAEVLQVSRTTINTAYDLLRAEGVLTVRPGAAPAVVAPANPRQPKMTTRLPLSDRGGRLSTDPRSSGGIPKKGVMSPGIPDEVLFPRSEWATALRRVSRRLQGGMSGYDMHYGLPELRQVLAERLTADRGLRADPERILVTCGTQASLAMLAQVMTDPGDIAAMEDPGYLGARAAFSGAGLTIASVPVDDEGICAELIPDAARIVYVTPSNQYPLGIRMSLQRRMTLLEQARRHGALIIEDDYDSEFHWRGREIAALAGYGSGEVAYLGSAAKVLMPALRIGWLLLPDWLVEPARVAQRNLGILANIHAQAALADLMRTGRYRAHLRRISRAYEERGHALAEALCTIPGLTIRPPDGGVQLALQFHEKRDEAAILAALAAGGFHPAPLSPCSSTGQTGFIVGFANATPDRIARFREILNRETGAVRRACGS</sequence>
<dbReference type="InterPro" id="IPR004839">
    <property type="entry name" value="Aminotransferase_I/II_large"/>
</dbReference>
<dbReference type="SMART" id="SM00345">
    <property type="entry name" value="HTH_GNTR"/>
    <property type="match status" value="1"/>
</dbReference>
<dbReference type="EMBL" id="QZCG01000015">
    <property type="protein sequence ID" value="RJE82523.1"/>
    <property type="molecule type" value="Genomic_DNA"/>
</dbReference>
<dbReference type="InterPro" id="IPR015421">
    <property type="entry name" value="PyrdxlP-dep_Trfase_major"/>
</dbReference>
<dbReference type="InterPro" id="IPR015424">
    <property type="entry name" value="PyrdxlP-dep_Trfase"/>
</dbReference>
<keyword evidence="4" id="KW-0238">DNA-binding</keyword>